<evidence type="ECO:0000256" key="2">
    <source>
        <dbReference type="ARBA" id="ARBA00008697"/>
    </source>
</evidence>
<accession>A0A9D9H4L5</accession>
<dbReference type="InterPro" id="IPR003838">
    <property type="entry name" value="ABC3_permease_C"/>
</dbReference>
<comment type="caution">
    <text evidence="13">The sequence shown here is derived from an EMBL/GenBank/DDBJ whole genome shotgun (WGS) entry which is preliminary data.</text>
</comment>
<evidence type="ECO:0000313" key="13">
    <source>
        <dbReference type="EMBL" id="MBO8440895.1"/>
    </source>
</evidence>
<evidence type="ECO:0000256" key="4">
    <source>
        <dbReference type="ARBA" id="ARBA00016962"/>
    </source>
</evidence>
<evidence type="ECO:0000256" key="8">
    <source>
        <dbReference type="ARBA" id="ARBA00022989"/>
    </source>
</evidence>
<keyword evidence="7 11" id="KW-0812">Transmembrane</keyword>
<comment type="subcellular location">
    <subcellularLocation>
        <location evidence="1">Cell membrane</location>
        <topology evidence="1">Multi-pass membrane protein</topology>
    </subcellularLocation>
</comment>
<dbReference type="Pfam" id="PF02687">
    <property type="entry name" value="FtsX"/>
    <property type="match status" value="1"/>
</dbReference>
<dbReference type="InterPro" id="IPR051125">
    <property type="entry name" value="ABC-4/HrtB_transporter"/>
</dbReference>
<dbReference type="GO" id="GO:0005886">
    <property type="term" value="C:plasma membrane"/>
    <property type="evidence" value="ECO:0007669"/>
    <property type="project" value="UniProtKB-SubCell"/>
</dbReference>
<protein>
    <recommendedName>
        <fullName evidence="4">Putative hemin transport system permease protein HrtB</fullName>
    </recommendedName>
</protein>
<keyword evidence="5" id="KW-0813">Transport</keyword>
<dbReference type="EMBL" id="JADIMP010000007">
    <property type="protein sequence ID" value="MBO8440895.1"/>
    <property type="molecule type" value="Genomic_DNA"/>
</dbReference>
<keyword evidence="9 11" id="KW-0472">Membrane</keyword>
<feature type="transmembrane region" description="Helical" evidence="11">
    <location>
        <begin position="237"/>
        <end position="257"/>
    </location>
</feature>
<feature type="transmembrane region" description="Helical" evidence="11">
    <location>
        <begin position="15"/>
        <end position="36"/>
    </location>
</feature>
<name>A0A9D9H4L5_9LACO</name>
<reference evidence="13" key="1">
    <citation type="submission" date="2020-10" db="EMBL/GenBank/DDBJ databases">
        <authorList>
            <person name="Gilroy R."/>
        </authorList>
    </citation>
    <scope>NUCLEOTIDE SEQUENCE</scope>
    <source>
        <strain evidence="13">C6-149</strain>
    </source>
</reference>
<feature type="domain" description="ABC3 transporter permease C-terminal" evidence="12">
    <location>
        <begin position="237"/>
        <end position="348"/>
    </location>
</feature>
<feature type="transmembrane region" description="Helical" evidence="11">
    <location>
        <begin position="320"/>
        <end position="340"/>
    </location>
</feature>
<dbReference type="PANTHER" id="PTHR43738:SF1">
    <property type="entry name" value="HEMIN TRANSPORT SYSTEM PERMEASE PROTEIN HRTB-RELATED"/>
    <property type="match status" value="1"/>
</dbReference>
<keyword evidence="6" id="KW-1003">Cell membrane</keyword>
<keyword evidence="8 11" id="KW-1133">Transmembrane helix</keyword>
<dbReference type="PANTHER" id="PTHR43738">
    <property type="entry name" value="ABC TRANSPORTER, MEMBRANE PROTEIN"/>
    <property type="match status" value="1"/>
</dbReference>
<evidence type="ECO:0000256" key="7">
    <source>
        <dbReference type="ARBA" id="ARBA00022692"/>
    </source>
</evidence>
<sequence length="353" mass="39550">MFLALKEIKHEKLRYTLVISIIVLISYLIFILTGLAQGLASQNTSAINSWQVNSFVLNKDANINLRQSFLTKNQVHTLKQNNKQDALLGQASIVIKHKNKKQVSATMIGIKTNSFIYKDMKLINGHKPNNDHELVLDESLINQNYHLGEWIKLNSSPQKYKIVGFTKNAKINISPIAYGTLSAWKQINNINNNFAASALVSKNRNYKTNNTDLKTYNKKTFINNLPGYQAQNMTFEFMIGFLMIISLIIITIFLYIITNQKLPNYAVLRAQGISAKLLIKTTIFQSFILVIGGIIISSVLAGLTYMVLPNNVPILFNMPTLSLVGLGLIITSILGSLIPIKIISKIDPVKIIN</sequence>
<evidence type="ECO:0000256" key="3">
    <source>
        <dbReference type="ARBA" id="ARBA00011131"/>
    </source>
</evidence>
<evidence type="ECO:0000256" key="11">
    <source>
        <dbReference type="SAM" id="Phobius"/>
    </source>
</evidence>
<evidence type="ECO:0000256" key="1">
    <source>
        <dbReference type="ARBA" id="ARBA00004651"/>
    </source>
</evidence>
<dbReference type="Proteomes" id="UP000823614">
    <property type="component" value="Unassembled WGS sequence"/>
</dbReference>
<evidence type="ECO:0000256" key="9">
    <source>
        <dbReference type="ARBA" id="ARBA00023136"/>
    </source>
</evidence>
<gene>
    <name evidence="13" type="ORF">IAA89_00365</name>
</gene>
<evidence type="ECO:0000256" key="5">
    <source>
        <dbReference type="ARBA" id="ARBA00022448"/>
    </source>
</evidence>
<comment type="subunit">
    <text evidence="3">The complex is composed of two ATP-binding proteins (HrtA), two transmembrane proteins (HrtB) and a solute-binding protein.</text>
</comment>
<comment type="function">
    <text evidence="10">Part of the ABC transporter complex hrt involved in hemin import. Responsible for the translocation of the substrate across the membrane.</text>
</comment>
<evidence type="ECO:0000259" key="12">
    <source>
        <dbReference type="Pfam" id="PF02687"/>
    </source>
</evidence>
<evidence type="ECO:0000256" key="6">
    <source>
        <dbReference type="ARBA" id="ARBA00022475"/>
    </source>
</evidence>
<comment type="similarity">
    <text evidence="2">Belongs to the ABC-4 integral membrane protein family. HrtB subfamily.</text>
</comment>
<evidence type="ECO:0000313" key="14">
    <source>
        <dbReference type="Proteomes" id="UP000823614"/>
    </source>
</evidence>
<reference evidence="13" key="2">
    <citation type="journal article" date="2021" name="PeerJ">
        <title>Extensive microbial diversity within the chicken gut microbiome revealed by metagenomics and culture.</title>
        <authorList>
            <person name="Gilroy R."/>
            <person name="Ravi A."/>
            <person name="Getino M."/>
            <person name="Pursley I."/>
            <person name="Horton D.L."/>
            <person name="Alikhan N.F."/>
            <person name="Baker D."/>
            <person name="Gharbi K."/>
            <person name="Hall N."/>
            <person name="Watson M."/>
            <person name="Adriaenssens E.M."/>
            <person name="Foster-Nyarko E."/>
            <person name="Jarju S."/>
            <person name="Secka A."/>
            <person name="Antonio M."/>
            <person name="Oren A."/>
            <person name="Chaudhuri R.R."/>
            <person name="La Ragione R."/>
            <person name="Hildebrand F."/>
            <person name="Pallen M.J."/>
        </authorList>
    </citation>
    <scope>NUCLEOTIDE SEQUENCE</scope>
    <source>
        <strain evidence="13">C6-149</strain>
    </source>
</reference>
<feature type="transmembrane region" description="Helical" evidence="11">
    <location>
        <begin position="277"/>
        <end position="308"/>
    </location>
</feature>
<dbReference type="AlphaFoldDB" id="A0A9D9H4L5"/>
<proteinExistence type="inferred from homology"/>
<evidence type="ECO:0000256" key="10">
    <source>
        <dbReference type="ARBA" id="ARBA00024973"/>
    </source>
</evidence>
<organism evidence="13 14">
    <name type="scientific">Candidatus Gallilactobacillus intestinavium</name>
    <dbReference type="NCBI Taxonomy" id="2840838"/>
    <lineage>
        <taxon>Bacteria</taxon>
        <taxon>Bacillati</taxon>
        <taxon>Bacillota</taxon>
        <taxon>Bacilli</taxon>
        <taxon>Lactobacillales</taxon>
        <taxon>Lactobacillaceae</taxon>
        <taxon>Lactobacillaceae incertae sedis</taxon>
        <taxon>Candidatus Gallilactobacillus</taxon>
    </lineage>
</organism>